<keyword evidence="6" id="KW-1185">Reference proteome</keyword>
<dbReference type="OrthoDB" id="9799337at2"/>
<evidence type="ECO:0000313" key="6">
    <source>
        <dbReference type="Proteomes" id="UP000007383"/>
    </source>
</evidence>
<dbReference type="HOGENOM" id="CLU_000604_1_22_12"/>
<dbReference type="Gene3D" id="3.40.50.300">
    <property type="entry name" value="P-loop containing nucleotide triphosphate hydrolases"/>
    <property type="match status" value="1"/>
</dbReference>
<dbReference type="SMART" id="SM00382">
    <property type="entry name" value="AAA"/>
    <property type="match status" value="1"/>
</dbReference>
<dbReference type="InterPro" id="IPR027417">
    <property type="entry name" value="P-loop_NTPase"/>
</dbReference>
<evidence type="ECO:0000256" key="1">
    <source>
        <dbReference type="ARBA" id="ARBA00022448"/>
    </source>
</evidence>
<proteinExistence type="predicted"/>
<dbReference type="KEGG" id="sfc:Spiaf_0501"/>
<dbReference type="eggNOG" id="COG1127">
    <property type="taxonomic scope" value="Bacteria"/>
</dbReference>
<dbReference type="PANTHER" id="PTHR43023:SF3">
    <property type="entry name" value="PROTEIN TRIGALACTOSYLDIACYLGLYCEROL 3, CHLOROPLASTIC"/>
    <property type="match status" value="1"/>
</dbReference>
<keyword evidence="2" id="KW-0547">Nucleotide-binding</keyword>
<evidence type="ECO:0000256" key="3">
    <source>
        <dbReference type="ARBA" id="ARBA00022840"/>
    </source>
</evidence>
<gene>
    <name evidence="5" type="ordered locus">Spiaf_0501</name>
</gene>
<sequence length="258" mass="27308">MNTRNPGTAADRSPAAVVLQQVAAGYGETPVLQDLSLSIPAGRITVILGGSGCGKSTLLKTMLRLTPALAGRIELLGHDLLGLGENSYDMLLREIGVLFQGGALINSLSLCENVAMPLEQHTDLPDDMILQLVHRQLASVGLADDLWKLPGELSGGMRKRAALARAMILNPAVLFCDEPSAGLDPVTAAELDALLLRLRQQYSMTIVVVTHELASIHRIADELIFLHNGGCIFQGSPACAVVEGPTPVREFFAAGAIS</sequence>
<dbReference type="EMBL" id="CP003282">
    <property type="protein sequence ID" value="AFG36604.1"/>
    <property type="molecule type" value="Genomic_DNA"/>
</dbReference>
<keyword evidence="3" id="KW-0067">ATP-binding</keyword>
<dbReference type="GO" id="GO:0005524">
    <property type="term" value="F:ATP binding"/>
    <property type="evidence" value="ECO:0007669"/>
    <property type="project" value="UniProtKB-KW"/>
</dbReference>
<keyword evidence="1" id="KW-0813">Transport</keyword>
<dbReference type="RefSeq" id="WP_014454601.1">
    <property type="nucleotide sequence ID" value="NC_017098.1"/>
</dbReference>
<reference evidence="6" key="1">
    <citation type="journal article" date="2013" name="Stand. Genomic Sci.">
        <title>Complete genome sequence of the halophilic bacterium Spirochaeta africana type strain (Z-7692(T)) from the alkaline Lake Magadi in the East African Rift.</title>
        <authorList>
            <person name="Liolos K."/>
            <person name="Abt B."/>
            <person name="Scheuner C."/>
            <person name="Teshima H."/>
            <person name="Held B."/>
            <person name="Lapidus A."/>
            <person name="Nolan M."/>
            <person name="Lucas S."/>
            <person name="Deshpande S."/>
            <person name="Cheng J.F."/>
            <person name="Tapia R."/>
            <person name="Goodwin L.A."/>
            <person name="Pitluck S."/>
            <person name="Pagani I."/>
            <person name="Ivanova N."/>
            <person name="Mavromatis K."/>
            <person name="Mikhailova N."/>
            <person name="Huntemann M."/>
            <person name="Pati A."/>
            <person name="Chen A."/>
            <person name="Palaniappan K."/>
            <person name="Land M."/>
            <person name="Rohde M."/>
            <person name="Tindall B.J."/>
            <person name="Detter J.C."/>
            <person name="Goker M."/>
            <person name="Bristow J."/>
            <person name="Eisen J.A."/>
            <person name="Markowitz V."/>
            <person name="Hugenholtz P."/>
            <person name="Woyke T."/>
            <person name="Klenk H.P."/>
            <person name="Kyrpides N.C."/>
        </authorList>
    </citation>
    <scope>NUCLEOTIDE SEQUENCE</scope>
    <source>
        <strain evidence="6">ATCC 700263 / DSM 8902 / Z-7692</strain>
    </source>
</reference>
<dbReference type="AlphaFoldDB" id="H9UGG1"/>
<dbReference type="GO" id="GO:0016887">
    <property type="term" value="F:ATP hydrolysis activity"/>
    <property type="evidence" value="ECO:0007669"/>
    <property type="project" value="InterPro"/>
</dbReference>
<dbReference type="PATRIC" id="fig|889378.3.peg.511"/>
<accession>H9UGG1</accession>
<dbReference type="PROSITE" id="PS00211">
    <property type="entry name" value="ABC_TRANSPORTER_1"/>
    <property type="match status" value="1"/>
</dbReference>
<evidence type="ECO:0000259" key="4">
    <source>
        <dbReference type="PROSITE" id="PS50893"/>
    </source>
</evidence>
<dbReference type="PROSITE" id="PS50893">
    <property type="entry name" value="ABC_TRANSPORTER_2"/>
    <property type="match status" value="1"/>
</dbReference>
<organism evidence="5 6">
    <name type="scientific">Spirochaeta africana (strain ATCC 700263 / DSM 8902 / Z-7692)</name>
    <dbReference type="NCBI Taxonomy" id="889378"/>
    <lineage>
        <taxon>Bacteria</taxon>
        <taxon>Pseudomonadati</taxon>
        <taxon>Spirochaetota</taxon>
        <taxon>Spirochaetia</taxon>
        <taxon>Spirochaetales</taxon>
        <taxon>Spirochaetaceae</taxon>
        <taxon>Spirochaeta</taxon>
    </lineage>
</organism>
<evidence type="ECO:0000256" key="2">
    <source>
        <dbReference type="ARBA" id="ARBA00022741"/>
    </source>
</evidence>
<dbReference type="PANTHER" id="PTHR43023">
    <property type="entry name" value="PROTEIN TRIGALACTOSYLDIACYLGLYCEROL 3, CHLOROPLASTIC"/>
    <property type="match status" value="1"/>
</dbReference>
<name>H9UGG1_SPIAZ</name>
<dbReference type="STRING" id="889378.Spiaf_0501"/>
<dbReference type="InterPro" id="IPR017871">
    <property type="entry name" value="ABC_transporter-like_CS"/>
</dbReference>
<dbReference type="InterPro" id="IPR003593">
    <property type="entry name" value="AAA+_ATPase"/>
</dbReference>
<feature type="domain" description="ABC transporter" evidence="4">
    <location>
        <begin position="17"/>
        <end position="253"/>
    </location>
</feature>
<dbReference type="SUPFAM" id="SSF52540">
    <property type="entry name" value="P-loop containing nucleoside triphosphate hydrolases"/>
    <property type="match status" value="1"/>
</dbReference>
<evidence type="ECO:0000313" key="5">
    <source>
        <dbReference type="EMBL" id="AFG36604.1"/>
    </source>
</evidence>
<dbReference type="Proteomes" id="UP000007383">
    <property type="component" value="Chromosome"/>
</dbReference>
<dbReference type="Pfam" id="PF00005">
    <property type="entry name" value="ABC_tran"/>
    <property type="match status" value="1"/>
</dbReference>
<protein>
    <submittedName>
        <fullName evidence="5">ABC-type transport system involved in resistance to organic solvents, ATPase component</fullName>
    </submittedName>
</protein>
<dbReference type="InterPro" id="IPR003439">
    <property type="entry name" value="ABC_transporter-like_ATP-bd"/>
</dbReference>